<evidence type="ECO:0000256" key="2">
    <source>
        <dbReference type="ARBA" id="ARBA00010730"/>
    </source>
</evidence>
<dbReference type="GO" id="GO:0052861">
    <property type="term" value="F:endo-1,3(4)-beta-glucanase activity"/>
    <property type="evidence" value="ECO:0007669"/>
    <property type="project" value="InterPro"/>
</dbReference>
<name>A0A268EW36_9BACL</name>
<accession>A0A268EW36</accession>
<feature type="region of interest" description="Disordered" evidence="9">
    <location>
        <begin position="1232"/>
        <end position="1268"/>
    </location>
</feature>
<protein>
    <recommendedName>
        <fullName evidence="3">glucan endo-1,3-beta-D-glucosidase</fullName>
        <ecNumber evidence="3">3.2.1.39</ecNumber>
    </recommendedName>
</protein>
<keyword evidence="4" id="KW-0378">Hydrolase</keyword>
<keyword evidence="6" id="KW-0326">Glycosidase</keyword>
<dbReference type="RefSeq" id="WP_095265024.1">
    <property type="nucleotide sequence ID" value="NZ_NPBY01000030.1"/>
</dbReference>
<dbReference type="PROSITE" id="PS50022">
    <property type="entry name" value="FA58C_3"/>
    <property type="match status" value="5"/>
</dbReference>
<dbReference type="Pfam" id="PF00754">
    <property type="entry name" value="F5_F8_type_C"/>
    <property type="match status" value="4"/>
</dbReference>
<keyword evidence="8" id="KW-0624">Polysaccharide degradation</keyword>
<feature type="domain" description="F5/8 type C" evidence="10">
    <location>
        <begin position="32"/>
        <end position="170"/>
    </location>
</feature>
<reference evidence="11 12" key="1">
    <citation type="submission" date="2017-07" db="EMBL/GenBank/DDBJ databases">
        <title>Isolation and whole genome analysis of endospore-forming bacteria from heroin.</title>
        <authorList>
            <person name="Kalinowski J."/>
            <person name="Ahrens B."/>
            <person name="Al-Dilaimi A."/>
            <person name="Winkler A."/>
            <person name="Wibberg D."/>
            <person name="Schleenbecker U."/>
            <person name="Ruckert C."/>
            <person name="Wolfel R."/>
            <person name="Grass G."/>
        </authorList>
    </citation>
    <scope>NUCLEOTIDE SEQUENCE [LARGE SCALE GENOMIC DNA]</scope>
    <source>
        <strain evidence="11 12">7537-G1</strain>
    </source>
</reference>
<dbReference type="EMBL" id="NPBY01000030">
    <property type="protein sequence ID" value="PAD77325.1"/>
    <property type="molecule type" value="Genomic_DNA"/>
</dbReference>
<evidence type="ECO:0000256" key="4">
    <source>
        <dbReference type="ARBA" id="ARBA00022801"/>
    </source>
</evidence>
<dbReference type="GO" id="GO:0042973">
    <property type="term" value="F:glucan endo-1,3-beta-D-glucosidase activity"/>
    <property type="evidence" value="ECO:0007669"/>
    <property type="project" value="UniProtKB-EC"/>
</dbReference>
<dbReference type="GO" id="GO:0000272">
    <property type="term" value="P:polysaccharide catabolic process"/>
    <property type="evidence" value="ECO:0007669"/>
    <property type="project" value="UniProtKB-KW"/>
</dbReference>
<dbReference type="Proteomes" id="UP000215596">
    <property type="component" value="Unassembled WGS sequence"/>
</dbReference>
<feature type="domain" description="F5/8 type C" evidence="10">
    <location>
        <begin position="1381"/>
        <end position="1515"/>
    </location>
</feature>
<dbReference type="Gene3D" id="2.60.120.260">
    <property type="entry name" value="Galactose-binding domain-like"/>
    <property type="match status" value="5"/>
</dbReference>
<comment type="catalytic activity">
    <reaction evidence="1">
        <text>Hydrolysis of (1-&gt;3)-beta-D-glucosidic linkages in (1-&gt;3)-beta-D-glucans.</text>
        <dbReference type="EC" id="3.2.1.39"/>
    </reaction>
</comment>
<evidence type="ECO:0000313" key="12">
    <source>
        <dbReference type="Proteomes" id="UP000215596"/>
    </source>
</evidence>
<dbReference type="InterPro" id="IPR008979">
    <property type="entry name" value="Galactose-bd-like_sf"/>
</dbReference>
<dbReference type="SUPFAM" id="SSF49785">
    <property type="entry name" value="Galactose-binding domain-like"/>
    <property type="match status" value="5"/>
</dbReference>
<dbReference type="InterPro" id="IPR000421">
    <property type="entry name" value="FA58C"/>
</dbReference>
<keyword evidence="7" id="KW-0961">Cell wall biogenesis/degradation</keyword>
<feature type="domain" description="F5/8 type C" evidence="10">
    <location>
        <begin position="185"/>
        <end position="323"/>
    </location>
</feature>
<evidence type="ECO:0000256" key="5">
    <source>
        <dbReference type="ARBA" id="ARBA00023277"/>
    </source>
</evidence>
<dbReference type="PANTHER" id="PTHR31983:SF0">
    <property type="entry name" value="GLUCAN ENDO-1,3-BETA-D-GLUCOSIDASE 2"/>
    <property type="match status" value="1"/>
</dbReference>
<evidence type="ECO:0000256" key="3">
    <source>
        <dbReference type="ARBA" id="ARBA00012780"/>
    </source>
</evidence>
<gene>
    <name evidence="11" type="ORF">CHH67_09980</name>
</gene>
<evidence type="ECO:0000256" key="1">
    <source>
        <dbReference type="ARBA" id="ARBA00000382"/>
    </source>
</evidence>
<evidence type="ECO:0000256" key="9">
    <source>
        <dbReference type="SAM" id="MobiDB-lite"/>
    </source>
</evidence>
<comment type="caution">
    <text evidence="11">The sequence shown here is derived from an EMBL/GenBank/DDBJ whole genome shotgun (WGS) entry which is preliminary data.</text>
</comment>
<evidence type="ECO:0000259" key="10">
    <source>
        <dbReference type="PROSITE" id="PS50022"/>
    </source>
</evidence>
<dbReference type="OrthoDB" id="5480482at2"/>
<evidence type="ECO:0000256" key="7">
    <source>
        <dbReference type="ARBA" id="ARBA00023316"/>
    </source>
</evidence>
<dbReference type="PROSITE" id="PS52008">
    <property type="entry name" value="GH81"/>
    <property type="match status" value="1"/>
</dbReference>
<dbReference type="Pfam" id="PF22633">
    <property type="entry name" value="F5_F8_type_C_2"/>
    <property type="match status" value="1"/>
</dbReference>
<dbReference type="PANTHER" id="PTHR31983">
    <property type="entry name" value="ENDO-1,3(4)-BETA-GLUCANASE 1"/>
    <property type="match status" value="1"/>
</dbReference>
<dbReference type="InterPro" id="IPR005200">
    <property type="entry name" value="Endo-beta-glucanase"/>
</dbReference>
<dbReference type="InterPro" id="IPR040720">
    <property type="entry name" value="GH81_C"/>
</dbReference>
<evidence type="ECO:0000313" key="11">
    <source>
        <dbReference type="EMBL" id="PAD77325.1"/>
    </source>
</evidence>
<feature type="domain" description="F5/8 type C" evidence="10">
    <location>
        <begin position="1240"/>
        <end position="1380"/>
    </location>
</feature>
<dbReference type="Gene3D" id="2.70.98.30">
    <property type="entry name" value="Golgi alpha-mannosidase II, domain 4"/>
    <property type="match status" value="1"/>
</dbReference>
<evidence type="ECO:0000256" key="8">
    <source>
        <dbReference type="ARBA" id="ARBA00023326"/>
    </source>
</evidence>
<keyword evidence="5" id="KW-0119">Carbohydrate metabolism</keyword>
<comment type="similarity">
    <text evidence="2">Belongs to the glycosyl hydrolase 81 family.</text>
</comment>
<sequence length="1525" mass="169419">MYRQPTRRKHPLIILANVVIAFLLWIGSLPLAAPAVHAADRDPILSLHRPVYASSSLGGNTPDLAVDGNPNTRWESVWQKDPQWIYVDLGASANISKVTVNWENAYSSAYTIQVSDDEIEWTDVTDVIQGRAGEVESEVSAAGRYVRVYSTERAQQAYGISIWELAVYGTGGANKPPKPEAVNLALNKPVTVSSLEIDEPTRSAEDKARMEERNYAARNATDGDPGTRWSSVYTDTEWIYVDLGEVSEIGSVAFHWEAAYGRAYHIQVSNDAREWTTVYRELNGSGGKDVIPLYTHARYVKMAGIARGSANGYSLFEFEVRAYREGDPQPVYDIPEVKAPSAVPVGAGSYEINDITQLEPKNPKYRTPNIQAPIPSNGWWQSILIANLGDGNGLITLPLKNWYTKQGLAVLNPGAGYVSASGDNIDADGDPDLYLFVNNIHPAEMETKISGYGDYSASVILSDDDTAKMSTTFVKGSPFLYNTFENPDAVIIHSPVLSRLFDDNNNPVLVNDGDVLVSDHIGFEVVNQDRAPAPQTFVRSYGIYAPPGTTFMKLGNTVKIKLGQGDYLSIAALPSATELERYYQHAYAFVTDTRVDYRYDEDTSLVTTNFTSETEPKRPGFSEETIMTLLPHQWKITTTPLTELSYPSIRGTLKVREGSTFTTEDRFYGMIPQFVEPSNPDYSRAQLVAYLDQLDADLANGLMIADPYWQGKKLHPLAVAVLISDQLGDTERRDRYLADLRTILTDWYTYSPDEPRHSHYFHYSTYWGSVFPYASGFGLNTGLTDHHFTYGYYVFASAVLATYDKEFLRDYGDMTEVLIRDYANPSRTDNLFPWFRNFDPYEGHSWAGGYADNRSGNNQEAAGEALFGWVGEYMWGLVTGNDAYRDAGIWGFTTEEKAAEQYWFNYDGDNWPEAYKHKVVGHVYGSAYLYGTFFSGDHEMVYGIHWLPSAEWMTYYGRQPEKAAALYQGLIDELGGQPENTWFHIIWPFQSLSDPEAVLAKWDTTHMQQNEAFNTYWFVNSMATLGHRSTAIWADYPAATVYEKDGVYTAQIWNPSESPRTIHFYNENGVVGSATVYPNALVAVDPTRHTTVEGPDPSQGVSYLDRTSWAITASASSEPVSNLTDNDLSTRWSSGQTQRAGEWLQVDLGSEQSFDTLFMNSGTSWGDYARGYEVYVSNDGENWGEAVFTGAGASPSLAVSLGAQRARFLKIMLTAPSDSWWSIAEIKLARFGEPGSQPPVQEPGTDKPEDLPGWTVTASSSADEESPFHMLDGDIRTRWTSGQPQAGGEWLEIDLGTAHTFDTVILDPGGSTDDYPRSYKVYVSEDGQSWGDAVASGAGEPGMLEMTLPPQTARYIRIVQTGESDKWWSVAELSVVYYGIGKQRQLTPADWVISASANFDLSQTGAMLDGDMFTRWTSGAEQKGGEWIMLDLGEATPLDKIVMDSGSSRDDYARGYEVYLSSDAENWSGPVASGEGKGPIITAVFPLQTARYVKIVQTGEDLHWWSISELGLFTADNDDHGSPDR</sequence>
<proteinExistence type="inferred from homology"/>
<dbReference type="GO" id="GO:0071555">
    <property type="term" value="P:cell wall organization"/>
    <property type="evidence" value="ECO:0007669"/>
    <property type="project" value="UniProtKB-KW"/>
</dbReference>
<organism evidence="11 12">
    <name type="scientific">Paenibacillus campinasensis</name>
    <dbReference type="NCBI Taxonomy" id="66347"/>
    <lineage>
        <taxon>Bacteria</taxon>
        <taxon>Bacillati</taxon>
        <taxon>Bacillota</taxon>
        <taxon>Bacilli</taxon>
        <taxon>Bacillales</taxon>
        <taxon>Paenibacillaceae</taxon>
        <taxon>Paenibacillus</taxon>
    </lineage>
</organism>
<feature type="domain" description="F5/8 type C" evidence="10">
    <location>
        <begin position="1092"/>
        <end position="1233"/>
    </location>
</feature>
<dbReference type="Pfam" id="PF17652">
    <property type="entry name" value="Glyco_hydro81C"/>
    <property type="match status" value="1"/>
</dbReference>
<dbReference type="EC" id="3.2.1.39" evidence="3"/>
<evidence type="ECO:0000256" key="6">
    <source>
        <dbReference type="ARBA" id="ARBA00023295"/>
    </source>
</evidence>